<accession>A0ABZ1CH44</accession>
<reference evidence="1 2" key="1">
    <citation type="submission" date="2023-12" db="EMBL/GenBank/DDBJ databases">
        <title>Thiobacillus sedimentum sp. nov., a chemolithoautotrophic sulfur-oxidizing bacterium isolated from freshwater sediment.</title>
        <authorList>
            <person name="Luo J."/>
            <person name="Dai C."/>
        </authorList>
    </citation>
    <scope>NUCLEOTIDE SEQUENCE [LARGE SCALE GENOMIC DNA]</scope>
    <source>
        <strain evidence="1 2">SCUT-2</strain>
    </source>
</reference>
<dbReference type="SUPFAM" id="SSF158446">
    <property type="entry name" value="IVS-encoded protein-like"/>
    <property type="match status" value="1"/>
</dbReference>
<dbReference type="Gene3D" id="1.20.1440.60">
    <property type="entry name" value="23S rRNA-intervening sequence"/>
    <property type="match status" value="1"/>
</dbReference>
<name>A0ABZ1CH44_9PROT</name>
<evidence type="ECO:0000313" key="2">
    <source>
        <dbReference type="Proteomes" id="UP001334732"/>
    </source>
</evidence>
<dbReference type="PANTHER" id="PTHR38471:SF2">
    <property type="entry name" value="FOUR HELIX BUNDLE PROTEIN"/>
    <property type="match status" value="1"/>
</dbReference>
<dbReference type="Proteomes" id="UP001334732">
    <property type="component" value="Chromosome"/>
</dbReference>
<dbReference type="PANTHER" id="PTHR38471">
    <property type="entry name" value="FOUR HELIX BUNDLE PROTEIN"/>
    <property type="match status" value="1"/>
</dbReference>
<keyword evidence="2" id="KW-1185">Reference proteome</keyword>
<dbReference type="NCBIfam" id="TIGR02436">
    <property type="entry name" value="four helix bundle protein"/>
    <property type="match status" value="1"/>
</dbReference>
<sequence length="120" mass="13460">MSGKPHERLDAWKSAMELVEAVYRITATFPVQEQYGLVSQMRRAAVSIPSNLAEGAARDGSREFARFLSIARGSLSELDTQYQIAIRLGYAQSDKSLVEPLIERTSKLVFGLHKKMKETE</sequence>
<gene>
    <name evidence="1" type="ORF">VA613_09910</name>
</gene>
<protein>
    <submittedName>
        <fullName evidence="1">Four helix bundle protein</fullName>
    </submittedName>
</protein>
<dbReference type="Pfam" id="PF05635">
    <property type="entry name" value="23S_rRNA_IVP"/>
    <property type="match status" value="1"/>
</dbReference>
<organism evidence="1 2">
    <name type="scientific">Thiobacillus sedimenti</name>
    <dbReference type="NCBI Taxonomy" id="3110231"/>
    <lineage>
        <taxon>Bacteria</taxon>
        <taxon>Pseudomonadati</taxon>
        <taxon>Pseudomonadota</taxon>
        <taxon>Betaproteobacteria</taxon>
        <taxon>Nitrosomonadales</taxon>
        <taxon>Thiobacillaceae</taxon>
        <taxon>Thiobacillus</taxon>
    </lineage>
</organism>
<proteinExistence type="predicted"/>
<dbReference type="InterPro" id="IPR012657">
    <property type="entry name" value="23S_rRNA-intervening_sequence"/>
</dbReference>
<evidence type="ECO:0000313" key="1">
    <source>
        <dbReference type="EMBL" id="WRS38320.1"/>
    </source>
</evidence>
<dbReference type="EMBL" id="CP141769">
    <property type="protein sequence ID" value="WRS38320.1"/>
    <property type="molecule type" value="Genomic_DNA"/>
</dbReference>
<dbReference type="CDD" id="cd16377">
    <property type="entry name" value="23S_rRNA_IVP_like"/>
    <property type="match status" value="1"/>
</dbReference>
<dbReference type="RefSeq" id="WP_324778849.1">
    <property type="nucleotide sequence ID" value="NZ_CP141769.1"/>
</dbReference>
<dbReference type="InterPro" id="IPR036583">
    <property type="entry name" value="23S_rRNA_IVS_sf"/>
</dbReference>